<dbReference type="SUPFAM" id="SSF53474">
    <property type="entry name" value="alpha/beta-Hydrolases"/>
    <property type="match status" value="1"/>
</dbReference>
<dbReference type="EMBL" id="QGMK01002218">
    <property type="protein sequence ID" value="TVY59708.1"/>
    <property type="molecule type" value="Genomic_DNA"/>
</dbReference>
<evidence type="ECO:0000259" key="2">
    <source>
        <dbReference type="Pfam" id="PF00135"/>
    </source>
</evidence>
<organism evidence="3 4">
    <name type="scientific">Lachnellula suecica</name>
    <dbReference type="NCBI Taxonomy" id="602035"/>
    <lineage>
        <taxon>Eukaryota</taxon>
        <taxon>Fungi</taxon>
        <taxon>Dikarya</taxon>
        <taxon>Ascomycota</taxon>
        <taxon>Pezizomycotina</taxon>
        <taxon>Leotiomycetes</taxon>
        <taxon>Helotiales</taxon>
        <taxon>Lachnaceae</taxon>
        <taxon>Lachnellula</taxon>
    </lineage>
</organism>
<dbReference type="OrthoDB" id="408631at2759"/>
<dbReference type="Pfam" id="PF00135">
    <property type="entry name" value="COesterase"/>
    <property type="match status" value="1"/>
</dbReference>
<keyword evidence="1" id="KW-0732">Signal</keyword>
<dbReference type="AlphaFoldDB" id="A0A8T9BUY0"/>
<feature type="domain" description="Carboxylesterase type B" evidence="2">
    <location>
        <begin position="29"/>
        <end position="361"/>
    </location>
</feature>
<name>A0A8T9BUY0_9HELO</name>
<dbReference type="InterPro" id="IPR002018">
    <property type="entry name" value="CarbesteraseB"/>
</dbReference>
<dbReference type="InterPro" id="IPR050309">
    <property type="entry name" value="Type-B_Carboxylest/Lipase"/>
</dbReference>
<dbReference type="InterPro" id="IPR029058">
    <property type="entry name" value="AB_hydrolase_fold"/>
</dbReference>
<keyword evidence="4" id="KW-1185">Reference proteome</keyword>
<evidence type="ECO:0000256" key="1">
    <source>
        <dbReference type="SAM" id="SignalP"/>
    </source>
</evidence>
<feature type="signal peptide" evidence="1">
    <location>
        <begin position="1"/>
        <end position="19"/>
    </location>
</feature>
<dbReference type="PANTHER" id="PTHR11559">
    <property type="entry name" value="CARBOXYLESTERASE"/>
    <property type="match status" value="1"/>
</dbReference>
<protein>
    <submittedName>
        <fullName evidence="3">Cocaine esterase</fullName>
    </submittedName>
</protein>
<proteinExistence type="predicted"/>
<evidence type="ECO:0000313" key="4">
    <source>
        <dbReference type="Proteomes" id="UP000469558"/>
    </source>
</evidence>
<comment type="caution">
    <text evidence="3">The sequence shown here is derived from an EMBL/GenBank/DDBJ whole genome shotgun (WGS) entry which is preliminary data.</text>
</comment>
<feature type="chain" id="PRO_5035831556" evidence="1">
    <location>
        <begin position="20"/>
        <end position="482"/>
    </location>
</feature>
<gene>
    <name evidence="3" type="primary">CES2</name>
    <name evidence="3" type="ORF">LSUE1_G010242</name>
</gene>
<accession>A0A8T9BUY0</accession>
<dbReference type="PROSITE" id="PS00941">
    <property type="entry name" value="CARBOXYLESTERASE_B_2"/>
    <property type="match status" value="1"/>
</dbReference>
<dbReference type="InterPro" id="IPR019819">
    <property type="entry name" value="Carboxylesterase_B_CS"/>
</dbReference>
<dbReference type="Gene3D" id="3.40.50.1820">
    <property type="entry name" value="alpha/beta hydrolase"/>
    <property type="match status" value="2"/>
</dbReference>
<evidence type="ECO:0000313" key="3">
    <source>
        <dbReference type="EMBL" id="TVY59708.1"/>
    </source>
</evidence>
<dbReference type="Proteomes" id="UP000469558">
    <property type="component" value="Unassembled WGS sequence"/>
</dbReference>
<reference evidence="3 4" key="1">
    <citation type="submission" date="2018-05" db="EMBL/GenBank/DDBJ databases">
        <title>Genome sequencing and assembly of the regulated plant pathogen Lachnellula willkommii and related sister species for the development of diagnostic species identification markers.</title>
        <authorList>
            <person name="Giroux E."/>
            <person name="Bilodeau G."/>
        </authorList>
    </citation>
    <scope>NUCLEOTIDE SEQUENCE [LARGE SCALE GENOMIC DNA]</scope>
    <source>
        <strain evidence="3 4">CBS 268.59</strain>
    </source>
</reference>
<sequence>MHFFKRSTFLAALAAFGSSSLTPLDCNLQIQTSSGVLNGFINPPTPDVRQFLGVPFSLPPTGNRRWLPPSKLESTCQVAATNIGPACPQLLLADSAFPFNTSVYSPLGGNQTEYFPLDDFSEDCLTLNIWTPRNATGNLPVIVWFFGGGFTQGGTNSLYFNPESWVQRTQQHIVVTVNFRSNIFGFPNAAGLSEQNLGLLDQRLALEWTRENIARFGGNSSQIVDWGESAGATAVDYLDFAYPTDPIVSGKIMDSTTALFPSTFTDTNQTFFATVGMAFNCTSVDCLRNVSWQSIEAYLSKHATLQFLQFPAVPDERIVFSNYTPRYAAGAFSSVPAIILNNQYELNALNYTEEQKQTGDKSFCISSAAASQFREAQNRTTYRFYNTGNFSNLSPPDYTGAYHASELPLIMGTAGKYHGASTEFEDLVSEKLQDLWLDFARDPESGLRKAGWGSYKDGKALLIGEGNVAVQEMEISALDGAC</sequence>